<dbReference type="InterPro" id="IPR049450">
    <property type="entry name" value="ACOT8-like_C"/>
</dbReference>
<evidence type="ECO:0000259" key="1">
    <source>
        <dbReference type="Pfam" id="PF20789"/>
    </source>
</evidence>
<dbReference type="AlphaFoldDB" id="E6PRY6"/>
<feature type="domain" description="Acyl-CoA thioesterase-like C-terminal" evidence="1">
    <location>
        <begin position="35"/>
        <end position="170"/>
    </location>
</feature>
<dbReference type="EMBL" id="CABM01000047">
    <property type="protein sequence ID" value="CBH97692.1"/>
    <property type="molecule type" value="Genomic_DNA"/>
</dbReference>
<proteinExistence type="predicted"/>
<evidence type="ECO:0000313" key="2">
    <source>
        <dbReference type="EMBL" id="CBH97692.1"/>
    </source>
</evidence>
<organism evidence="2">
    <name type="scientific">mine drainage metagenome</name>
    <dbReference type="NCBI Taxonomy" id="410659"/>
    <lineage>
        <taxon>unclassified sequences</taxon>
        <taxon>metagenomes</taxon>
        <taxon>ecological metagenomes</taxon>
    </lineage>
</organism>
<dbReference type="SUPFAM" id="SSF54637">
    <property type="entry name" value="Thioesterase/thiol ester dehydrase-isomerase"/>
    <property type="match status" value="1"/>
</dbReference>
<accession>E6PRY6</accession>
<reference evidence="2" key="1">
    <citation type="submission" date="2009-10" db="EMBL/GenBank/DDBJ databases">
        <title>Diversity of trophic interactions inside an arsenic-rich microbial ecosystem.</title>
        <authorList>
            <person name="Bertin P.N."/>
            <person name="Heinrich-Salmeron A."/>
            <person name="Pelletier E."/>
            <person name="Goulhen-Chollet F."/>
            <person name="Arsene-Ploetze F."/>
            <person name="Gallien S."/>
            <person name="Calteau A."/>
            <person name="Vallenet D."/>
            <person name="Casiot C."/>
            <person name="Chane-Woon-Ming B."/>
            <person name="Giloteaux L."/>
            <person name="Barakat M."/>
            <person name="Bonnefoy V."/>
            <person name="Bruneel O."/>
            <person name="Chandler M."/>
            <person name="Cleiss J."/>
            <person name="Duran R."/>
            <person name="Elbaz-Poulichet F."/>
            <person name="Fonknechten N."/>
            <person name="Lauga B."/>
            <person name="Mornico D."/>
            <person name="Ortet P."/>
            <person name="Schaeffer C."/>
            <person name="Siguier P."/>
            <person name="Alexander Thil Smith A."/>
            <person name="Van Dorsselaer A."/>
            <person name="Weissenbach J."/>
            <person name="Medigue C."/>
            <person name="Le Paslier D."/>
        </authorList>
    </citation>
    <scope>NUCLEOTIDE SEQUENCE</scope>
</reference>
<name>E6PRY6_9ZZZZ</name>
<protein>
    <recommendedName>
        <fullName evidence="1">Acyl-CoA thioesterase-like C-terminal domain-containing protein</fullName>
    </recommendedName>
</protein>
<dbReference type="InterPro" id="IPR042171">
    <property type="entry name" value="Acyl-CoA_hotdog"/>
</dbReference>
<gene>
    <name evidence="2" type="ORF">CARN2_3167</name>
</gene>
<dbReference type="InterPro" id="IPR029069">
    <property type="entry name" value="HotDog_dom_sf"/>
</dbReference>
<dbReference type="Pfam" id="PF20789">
    <property type="entry name" value="4HBT_3C"/>
    <property type="match status" value="1"/>
</dbReference>
<comment type="caution">
    <text evidence="2">The sequence shown here is derived from an EMBL/GenBank/DDBJ whole genome shotgun (WGS) entry which is preliminary data.</text>
</comment>
<sequence length="173" mass="18470">MEQFGVASGAGAVGLFVKGQNLPLPMHPFGSLPGPDECSAKVAIPGMQNIRSFHYTAMESRIASGRIDQPGLAAAWLRLRVPLIAARPNSPAMRVCAAADFGNGISWTLPVDRYRFANTDMTLYLTRPPAGEWIGVDAITENGDFGLGLTRSTLFDIEGGVGVALQSLLIQQR</sequence>
<dbReference type="Gene3D" id="2.40.160.210">
    <property type="entry name" value="Acyl-CoA thioesterase, double hotdog domain"/>
    <property type="match status" value="1"/>
</dbReference>